<comment type="pathway">
    <text evidence="2 11">Glycan biosynthesis; alginate biosynthesis.</text>
</comment>
<evidence type="ECO:0000256" key="1">
    <source>
        <dbReference type="ARBA" id="ARBA00004651"/>
    </source>
</evidence>
<evidence type="ECO:0000256" key="6">
    <source>
        <dbReference type="ARBA" id="ARBA00022692"/>
    </source>
</evidence>
<organism evidence="13 14">
    <name type="scientific">Methylococcus geothermalis</name>
    <dbReference type="NCBI Taxonomy" id="2681310"/>
    <lineage>
        <taxon>Bacteria</taxon>
        <taxon>Pseudomonadati</taxon>
        <taxon>Pseudomonadota</taxon>
        <taxon>Gammaproteobacteria</taxon>
        <taxon>Methylococcales</taxon>
        <taxon>Methylococcaceae</taxon>
        <taxon>Methylococcus</taxon>
    </lineage>
</organism>
<dbReference type="AlphaFoldDB" id="A0A858QCM4"/>
<dbReference type="PANTHER" id="PTHR13285:SF23">
    <property type="entry name" value="TEICHOIC ACID D-ALANYLTRANSFERASE"/>
    <property type="match status" value="1"/>
</dbReference>
<feature type="transmembrane region" description="Helical" evidence="12">
    <location>
        <begin position="80"/>
        <end position="98"/>
    </location>
</feature>
<dbReference type="Pfam" id="PF03062">
    <property type="entry name" value="MBOAT"/>
    <property type="match status" value="1"/>
</dbReference>
<keyword evidence="6 11" id="KW-0812">Transmembrane</keyword>
<evidence type="ECO:0000313" key="14">
    <source>
        <dbReference type="Proteomes" id="UP000503004"/>
    </source>
</evidence>
<dbReference type="PANTHER" id="PTHR13285">
    <property type="entry name" value="ACYLTRANSFERASE"/>
    <property type="match status" value="1"/>
</dbReference>
<feature type="transmembrane region" description="Helical" evidence="12">
    <location>
        <begin position="52"/>
        <end position="68"/>
    </location>
</feature>
<dbReference type="InterPro" id="IPR024194">
    <property type="entry name" value="Ac/AlaTfrase_AlgI/DltB"/>
</dbReference>
<dbReference type="GO" id="GO:0042121">
    <property type="term" value="P:alginic acid biosynthetic process"/>
    <property type="evidence" value="ECO:0007669"/>
    <property type="project" value="UniProtKB-UniRule"/>
</dbReference>
<evidence type="ECO:0000256" key="9">
    <source>
        <dbReference type="ARBA" id="ARBA00023136"/>
    </source>
</evidence>
<feature type="transmembrane region" description="Helical" evidence="12">
    <location>
        <begin position="365"/>
        <end position="385"/>
    </location>
</feature>
<evidence type="ECO:0000256" key="5">
    <source>
        <dbReference type="ARBA" id="ARBA00022679"/>
    </source>
</evidence>
<accession>A0A858QCM4</accession>
<dbReference type="InterPro" id="IPR051085">
    <property type="entry name" value="MB_O-acyltransferase"/>
</dbReference>
<evidence type="ECO:0000313" key="13">
    <source>
        <dbReference type="EMBL" id="QJD31486.1"/>
    </source>
</evidence>
<comment type="similarity">
    <text evidence="3 11">Belongs to the membrane-bound acyltransferase family.</text>
</comment>
<sequence length="518" mass="57832">MLFNSYGFILGYLPIVLGGFFLIARNSHRLAALWLAAASVFFYGWWNVKFVPLLLASIAFNYAIGYAIGHARVSSSARHLLAAGIVADLVLLGVFKYTHFFIGSINDFFGLNIELARIVLPLGISFFTFTQIAYLVDVYRGIAREYDFIHYLLFVTYFPHLIAGPVLHHKQMMPQFASASIYRPQYSNMGIGLTLFTIGLAKKVLLADSFGQYADPVFAAAKDGFEPRFIMAWTGALAYTFQLYFDFSGYSDMAVGLSRMFGVQLPVNFNSPYKAWNVIEFWRRWHMTLSAFLRDYLYIPLGGNRLGPVRRHVNLMITMLLGGLWHGANWTFVVWGGLHGFFLVSNHAWRALRLRLGIPLVEPTGLGRMTGVAITFLCVVVAWVFFRAESLAAGLVIAKGCFGLSGLALSHRLESIGEILRNDGVNTGNSLVFTGWFEGNAALNLLGGVKIAILVFTGSLLIWVFPNSQNLVLPEYRTARPILSHPRFMRWLAITTGCMAAVALSSISKISAFLYYQF</sequence>
<feature type="transmembrane region" description="Helical" evidence="12">
    <location>
        <begin position="148"/>
        <end position="167"/>
    </location>
</feature>
<evidence type="ECO:0000256" key="10">
    <source>
        <dbReference type="ARBA" id="ARBA00023315"/>
    </source>
</evidence>
<dbReference type="InterPro" id="IPR028362">
    <property type="entry name" value="AlgI"/>
</dbReference>
<dbReference type="GO" id="GO:0016746">
    <property type="term" value="F:acyltransferase activity"/>
    <property type="evidence" value="ECO:0007669"/>
    <property type="project" value="UniProtKB-KW"/>
</dbReference>
<name>A0A858QCM4_9GAMM</name>
<feature type="transmembrane region" description="Helical" evidence="12">
    <location>
        <begin position="491"/>
        <end position="516"/>
    </location>
</feature>
<evidence type="ECO:0000256" key="4">
    <source>
        <dbReference type="ARBA" id="ARBA00022475"/>
    </source>
</evidence>
<dbReference type="PIRSF" id="PIRSF500217">
    <property type="entry name" value="AlgI"/>
    <property type="match status" value="1"/>
</dbReference>
<comment type="subcellular location">
    <subcellularLocation>
        <location evidence="11">Cell inner membrane</location>
    </subcellularLocation>
    <subcellularLocation>
        <location evidence="1">Cell membrane</location>
        <topology evidence="1">Multi-pass membrane protein</topology>
    </subcellularLocation>
</comment>
<keyword evidence="8 12" id="KW-1133">Transmembrane helix</keyword>
<dbReference type="KEGG" id="metu:GNH96_15105"/>
<feature type="transmembrane region" description="Helical" evidence="12">
    <location>
        <begin position="227"/>
        <end position="245"/>
    </location>
</feature>
<evidence type="ECO:0000256" key="3">
    <source>
        <dbReference type="ARBA" id="ARBA00010323"/>
    </source>
</evidence>
<keyword evidence="7 11" id="KW-0016">Alginate biosynthesis</keyword>
<dbReference type="Proteomes" id="UP000503004">
    <property type="component" value="Chromosome"/>
</dbReference>
<feature type="transmembrane region" description="Helical" evidence="12">
    <location>
        <begin position="118"/>
        <end position="136"/>
    </location>
</feature>
<keyword evidence="14" id="KW-1185">Reference proteome</keyword>
<evidence type="ECO:0000256" key="8">
    <source>
        <dbReference type="ARBA" id="ARBA00022989"/>
    </source>
</evidence>
<proteinExistence type="inferred from homology"/>
<reference evidence="14" key="1">
    <citation type="submission" date="2019-12" db="EMBL/GenBank/DDBJ databases">
        <authorList>
            <person name="Awala S.I."/>
            <person name="Rhee S.K."/>
        </authorList>
    </citation>
    <scope>NUCLEOTIDE SEQUENCE [LARGE SCALE GENOMIC DNA]</scope>
    <source>
        <strain evidence="14">IM1</strain>
    </source>
</reference>
<feature type="transmembrane region" description="Helical" evidence="12">
    <location>
        <begin position="443"/>
        <end position="465"/>
    </location>
</feature>
<dbReference type="PIRSF" id="PIRSF016636">
    <property type="entry name" value="AlgI_DltB"/>
    <property type="match status" value="1"/>
</dbReference>
<keyword evidence="5 11" id="KW-0808">Transferase</keyword>
<dbReference type="GO" id="GO:0005886">
    <property type="term" value="C:plasma membrane"/>
    <property type="evidence" value="ECO:0007669"/>
    <property type="project" value="UniProtKB-SubCell"/>
</dbReference>
<keyword evidence="9 11" id="KW-0472">Membrane</keyword>
<evidence type="ECO:0000256" key="12">
    <source>
        <dbReference type="SAM" id="Phobius"/>
    </source>
</evidence>
<dbReference type="EC" id="2.3.1.-" evidence="11"/>
<evidence type="ECO:0000256" key="11">
    <source>
        <dbReference type="PIRNR" id="PIRNR016636"/>
    </source>
</evidence>
<feature type="transmembrane region" description="Helical" evidence="12">
    <location>
        <begin position="6"/>
        <end position="23"/>
    </location>
</feature>
<evidence type="ECO:0000256" key="2">
    <source>
        <dbReference type="ARBA" id="ARBA00005182"/>
    </source>
</evidence>
<protein>
    <recommendedName>
        <fullName evidence="11">Probable alginate O-acetylase</fullName>
        <ecNumber evidence="11">2.3.1.-</ecNumber>
    </recommendedName>
</protein>
<keyword evidence="10 11" id="KW-0012">Acyltransferase</keyword>
<dbReference type="UniPathway" id="UPA00286"/>
<feature type="transmembrane region" description="Helical" evidence="12">
    <location>
        <begin position="324"/>
        <end position="344"/>
    </location>
</feature>
<dbReference type="EMBL" id="CP046565">
    <property type="protein sequence ID" value="QJD31486.1"/>
    <property type="molecule type" value="Genomic_DNA"/>
</dbReference>
<keyword evidence="4 11" id="KW-1003">Cell membrane</keyword>
<keyword evidence="11" id="KW-0997">Cell inner membrane</keyword>
<feature type="transmembrane region" description="Helical" evidence="12">
    <location>
        <begin position="30"/>
        <end position="46"/>
    </location>
</feature>
<gene>
    <name evidence="13" type="ORF">GNH96_15105</name>
</gene>
<evidence type="ECO:0000256" key="7">
    <source>
        <dbReference type="ARBA" id="ARBA00022841"/>
    </source>
</evidence>
<dbReference type="InterPro" id="IPR004299">
    <property type="entry name" value="MBOAT_fam"/>
</dbReference>